<sequence>MKCIYTLLYKTSHSSSDSSDRIVDARGLISQFKPTFIRLIFALQTVFQLSNATSDLLQCPQLDYPEALTLLDCLKDDLMKLRKKSSLEAMQDKAALLCQEMGLEEEKKKDVKNCPYF</sequence>
<gene>
    <name evidence="1" type="ORF">AVEN_133413_1</name>
</gene>
<keyword evidence="2" id="KW-1185">Reference proteome</keyword>
<proteinExistence type="predicted"/>
<comment type="caution">
    <text evidence="1">The sequence shown here is derived from an EMBL/GenBank/DDBJ whole genome shotgun (WGS) entry which is preliminary data.</text>
</comment>
<evidence type="ECO:0000313" key="1">
    <source>
        <dbReference type="EMBL" id="GBM33912.1"/>
    </source>
</evidence>
<accession>A0A4Y2EXD5</accession>
<dbReference type="AlphaFoldDB" id="A0A4Y2EXD5"/>
<evidence type="ECO:0000313" key="2">
    <source>
        <dbReference type="Proteomes" id="UP000499080"/>
    </source>
</evidence>
<reference evidence="1 2" key="1">
    <citation type="journal article" date="2019" name="Sci. Rep.">
        <title>Orb-weaving spider Araneus ventricosus genome elucidates the spidroin gene catalogue.</title>
        <authorList>
            <person name="Kono N."/>
            <person name="Nakamura H."/>
            <person name="Ohtoshi R."/>
            <person name="Moran D.A.P."/>
            <person name="Shinohara A."/>
            <person name="Yoshida Y."/>
            <person name="Fujiwara M."/>
            <person name="Mori M."/>
            <person name="Tomita M."/>
            <person name="Arakawa K."/>
        </authorList>
    </citation>
    <scope>NUCLEOTIDE SEQUENCE [LARGE SCALE GENOMIC DNA]</scope>
</reference>
<name>A0A4Y2EXD5_ARAVE</name>
<protein>
    <submittedName>
        <fullName evidence="1">Uncharacterized protein</fullName>
    </submittedName>
</protein>
<dbReference type="OrthoDB" id="6611240at2759"/>
<dbReference type="EMBL" id="BGPR01171932">
    <property type="protein sequence ID" value="GBM33912.1"/>
    <property type="molecule type" value="Genomic_DNA"/>
</dbReference>
<organism evidence="1 2">
    <name type="scientific">Araneus ventricosus</name>
    <name type="common">Orbweaver spider</name>
    <name type="synonym">Epeira ventricosa</name>
    <dbReference type="NCBI Taxonomy" id="182803"/>
    <lineage>
        <taxon>Eukaryota</taxon>
        <taxon>Metazoa</taxon>
        <taxon>Ecdysozoa</taxon>
        <taxon>Arthropoda</taxon>
        <taxon>Chelicerata</taxon>
        <taxon>Arachnida</taxon>
        <taxon>Araneae</taxon>
        <taxon>Araneomorphae</taxon>
        <taxon>Entelegynae</taxon>
        <taxon>Araneoidea</taxon>
        <taxon>Araneidae</taxon>
        <taxon>Araneus</taxon>
    </lineage>
</organism>
<dbReference type="Proteomes" id="UP000499080">
    <property type="component" value="Unassembled WGS sequence"/>
</dbReference>